<reference evidence="1" key="2">
    <citation type="submission" date="2014-03" db="EMBL/GenBank/DDBJ databases">
        <title>Candidatus Competibacter-lineage genomes retrieved from metagenomes reveal functional metabolic diversity.</title>
        <authorList>
            <person name="McIlroy S.J."/>
            <person name="Albertsen M."/>
            <person name="Andresen E.K."/>
            <person name="Saunders A.M."/>
            <person name="Kristiansen R."/>
            <person name="Stokholm-Bjerregaard M."/>
            <person name="Nielsen K.L."/>
            <person name="Nielsen P.H."/>
        </authorList>
    </citation>
    <scope>NUCLEOTIDE SEQUENCE</scope>
    <source>
        <strain evidence="1">Run_A_D11</strain>
    </source>
</reference>
<dbReference type="OrthoDB" id="5567844at2"/>
<protein>
    <recommendedName>
        <fullName evidence="3">DUF3368 domain-containing protein</fullName>
    </recommendedName>
</protein>
<dbReference type="Proteomes" id="UP000035760">
    <property type="component" value="Unassembled WGS sequence"/>
</dbReference>
<dbReference type="EMBL" id="CBTJ020000113">
    <property type="protein sequence ID" value="CDI04575.1"/>
    <property type="molecule type" value="Genomic_DNA"/>
</dbReference>
<accession>W6MD29</accession>
<dbReference type="AlphaFoldDB" id="W6MD29"/>
<dbReference type="PANTHER" id="PTHR39550:SF1">
    <property type="entry name" value="SLL0658 PROTEIN"/>
    <property type="match status" value="1"/>
</dbReference>
<sequence length="163" mass="17850">MTVAISHTSPLTHLAAIGQFDRLQPLFGELLIAEAVWEELNAGGKFWPGRNEGVGAHWITRQTVANRPLVTALLEHLDRGEAETIALAMEHQPPLILMDEKEGRHTAQRFGLKTVGVVGILLEAHSRGLIVRVGPVLDRLRRDAGFFLSDRVGQAACEFCGEA</sequence>
<evidence type="ECO:0000313" key="1">
    <source>
        <dbReference type="EMBL" id="CDI04575.1"/>
    </source>
</evidence>
<organism evidence="1 2">
    <name type="scientific">Candidatus Competibacter denitrificans Run_A_D11</name>
    <dbReference type="NCBI Taxonomy" id="1400863"/>
    <lineage>
        <taxon>Bacteria</taxon>
        <taxon>Pseudomonadati</taxon>
        <taxon>Pseudomonadota</taxon>
        <taxon>Gammaproteobacteria</taxon>
        <taxon>Candidatus Competibacteraceae</taxon>
        <taxon>Candidatus Competibacter</taxon>
    </lineage>
</organism>
<name>W6MD29_9GAMM</name>
<proteinExistence type="predicted"/>
<dbReference type="Pfam" id="PF11848">
    <property type="entry name" value="DUF3368"/>
    <property type="match status" value="1"/>
</dbReference>
<comment type="caution">
    <text evidence="1">The sequence shown here is derived from an EMBL/GenBank/DDBJ whole genome shotgun (WGS) entry which is preliminary data.</text>
</comment>
<evidence type="ECO:0008006" key="3">
    <source>
        <dbReference type="Google" id="ProtNLM"/>
    </source>
</evidence>
<dbReference type="InterPro" id="IPR021799">
    <property type="entry name" value="PIN-like_prokaryotic"/>
</dbReference>
<keyword evidence="2" id="KW-1185">Reference proteome</keyword>
<dbReference type="RefSeq" id="WP_048676886.1">
    <property type="nucleotide sequence ID" value="NZ_CBTJ020000113.1"/>
</dbReference>
<evidence type="ECO:0000313" key="2">
    <source>
        <dbReference type="Proteomes" id="UP000035760"/>
    </source>
</evidence>
<gene>
    <name evidence="1" type="ORF">BN873_p10019</name>
</gene>
<dbReference type="PANTHER" id="PTHR39550">
    <property type="entry name" value="SLL0658 PROTEIN"/>
    <property type="match status" value="1"/>
</dbReference>
<reference evidence="1" key="1">
    <citation type="submission" date="2013-07" db="EMBL/GenBank/DDBJ databases">
        <authorList>
            <person name="McIlroy S."/>
        </authorList>
    </citation>
    <scope>NUCLEOTIDE SEQUENCE [LARGE SCALE GENOMIC DNA]</scope>
    <source>
        <strain evidence="1">Run_A_D11</strain>
    </source>
</reference>